<sequence>MKVILFLCLSCILTVSLAQDDDYVVNNKYFPDKFMFGCATASYQVEGAWDEDGKGQNIWDNLTHAYPERIKDQNNGDVACDSYHKYKEDVAMLKELGVNHYRLSISWSRILPTGFPYKINEAGVQYYRNFIKELKDNGIEPLVTISIGILPGSTRKLFSSFFGDDVKYWLTFNEPKQTCQQGYGSGEKAPFVQSHGLGEYICTHILLKAHAKAWHIYDDEFRPTQNGLVGITIDTPWFEPNTTSDEDLEASEEQLQFEFGWYATQYSTGDYPEIMKTHVGNRSALEGFQTSRLPEFTQEEIDFINGTFDYLGLNHYSTYMVSAMPEPEIGGPSWEKDTGITVTPWGMRKILKWVKETYNNPAIIITENGISDNGTLSDDLDDESFRSLYYYKYYLSYLRDAMIEDGVNVFGYTVWSLMDNSEWTRGYTEKFGLYQVDFSSGNRTRTPKKSATYYSKVISTRC</sequence>
<evidence type="ECO:0000256" key="3">
    <source>
        <dbReference type="ARBA" id="ARBA00022801"/>
    </source>
</evidence>
<name>A0ABQ9IS54_9CUCU</name>
<evidence type="ECO:0000256" key="7">
    <source>
        <dbReference type="RuleBase" id="RU004468"/>
    </source>
</evidence>
<evidence type="ECO:0000256" key="2">
    <source>
        <dbReference type="ARBA" id="ARBA00012744"/>
    </source>
</evidence>
<dbReference type="PROSITE" id="PS00653">
    <property type="entry name" value="GLYCOSYL_HYDROL_F1_2"/>
    <property type="match status" value="1"/>
</dbReference>
<dbReference type="Proteomes" id="UP001162164">
    <property type="component" value="Unassembled WGS sequence"/>
</dbReference>
<dbReference type="PANTHER" id="PTHR10353">
    <property type="entry name" value="GLYCOSYL HYDROLASE"/>
    <property type="match status" value="1"/>
</dbReference>
<dbReference type="InterPro" id="IPR033132">
    <property type="entry name" value="GH_1_N_CS"/>
</dbReference>
<dbReference type="Pfam" id="PF00232">
    <property type="entry name" value="Glyco_hydro_1"/>
    <property type="match status" value="2"/>
</dbReference>
<dbReference type="EMBL" id="JAPWTJ010002992">
    <property type="protein sequence ID" value="KAJ8963745.1"/>
    <property type="molecule type" value="Genomic_DNA"/>
</dbReference>
<dbReference type="PRINTS" id="PR00131">
    <property type="entry name" value="GLHYDRLASE1"/>
</dbReference>
<keyword evidence="8" id="KW-0732">Signal</keyword>
<evidence type="ECO:0000256" key="8">
    <source>
        <dbReference type="SAM" id="SignalP"/>
    </source>
</evidence>
<dbReference type="InterPro" id="IPR017853">
    <property type="entry name" value="GH"/>
</dbReference>
<dbReference type="InterPro" id="IPR001360">
    <property type="entry name" value="Glyco_hydro_1"/>
</dbReference>
<organism evidence="9 10">
    <name type="scientific">Molorchus minor</name>
    <dbReference type="NCBI Taxonomy" id="1323400"/>
    <lineage>
        <taxon>Eukaryota</taxon>
        <taxon>Metazoa</taxon>
        <taxon>Ecdysozoa</taxon>
        <taxon>Arthropoda</taxon>
        <taxon>Hexapoda</taxon>
        <taxon>Insecta</taxon>
        <taxon>Pterygota</taxon>
        <taxon>Neoptera</taxon>
        <taxon>Endopterygota</taxon>
        <taxon>Coleoptera</taxon>
        <taxon>Polyphaga</taxon>
        <taxon>Cucujiformia</taxon>
        <taxon>Chrysomeloidea</taxon>
        <taxon>Cerambycidae</taxon>
        <taxon>Lamiinae</taxon>
        <taxon>Monochamini</taxon>
        <taxon>Molorchus</taxon>
    </lineage>
</organism>
<evidence type="ECO:0000313" key="9">
    <source>
        <dbReference type="EMBL" id="KAJ8963745.1"/>
    </source>
</evidence>
<comment type="caution">
    <text evidence="9">The sequence shown here is derived from an EMBL/GenBank/DDBJ whole genome shotgun (WGS) entry which is preliminary data.</text>
</comment>
<feature type="active site" description="Nucleophile" evidence="5">
    <location>
        <position position="367"/>
    </location>
</feature>
<gene>
    <name evidence="9" type="ORF">NQ317_008081</name>
</gene>
<dbReference type="EC" id="3.2.1.21" evidence="2"/>
<dbReference type="SUPFAM" id="SSF51445">
    <property type="entry name" value="(Trans)glycosidases"/>
    <property type="match status" value="1"/>
</dbReference>
<dbReference type="PROSITE" id="PS00572">
    <property type="entry name" value="GLYCOSYL_HYDROL_F1_1"/>
    <property type="match status" value="1"/>
</dbReference>
<evidence type="ECO:0000256" key="6">
    <source>
        <dbReference type="RuleBase" id="RU003690"/>
    </source>
</evidence>
<reference evidence="9" key="1">
    <citation type="journal article" date="2023" name="Insect Mol. Biol.">
        <title>Genome sequencing provides insights into the evolution of gene families encoding plant cell wall-degrading enzymes in longhorned beetles.</title>
        <authorList>
            <person name="Shin N.R."/>
            <person name="Okamura Y."/>
            <person name="Kirsch R."/>
            <person name="Pauchet Y."/>
        </authorList>
    </citation>
    <scope>NUCLEOTIDE SEQUENCE</scope>
    <source>
        <strain evidence="9">MMC_N1</strain>
    </source>
</reference>
<feature type="chain" id="PRO_5046694361" description="beta-glucosidase" evidence="8">
    <location>
        <begin position="19"/>
        <end position="462"/>
    </location>
</feature>
<comment type="similarity">
    <text evidence="1 6">Belongs to the glycosyl hydrolase 1 family.</text>
</comment>
<dbReference type="InterPro" id="IPR018120">
    <property type="entry name" value="Glyco_hydro_1_AS"/>
</dbReference>
<proteinExistence type="inferred from homology"/>
<evidence type="ECO:0000313" key="10">
    <source>
        <dbReference type="Proteomes" id="UP001162164"/>
    </source>
</evidence>
<evidence type="ECO:0000256" key="5">
    <source>
        <dbReference type="PROSITE-ProRule" id="PRU10055"/>
    </source>
</evidence>
<keyword evidence="10" id="KW-1185">Reference proteome</keyword>
<protein>
    <recommendedName>
        <fullName evidence="2">beta-glucosidase</fullName>
        <ecNumber evidence="2">3.2.1.21</ecNumber>
    </recommendedName>
</protein>
<evidence type="ECO:0000256" key="4">
    <source>
        <dbReference type="ARBA" id="ARBA00023295"/>
    </source>
</evidence>
<dbReference type="PANTHER" id="PTHR10353:SF36">
    <property type="entry name" value="LP05116P"/>
    <property type="match status" value="1"/>
</dbReference>
<evidence type="ECO:0000256" key="1">
    <source>
        <dbReference type="ARBA" id="ARBA00010838"/>
    </source>
</evidence>
<accession>A0ABQ9IS54</accession>
<keyword evidence="4 7" id="KW-0326">Glycosidase</keyword>
<feature type="signal peptide" evidence="8">
    <location>
        <begin position="1"/>
        <end position="18"/>
    </location>
</feature>
<dbReference type="Gene3D" id="3.20.20.80">
    <property type="entry name" value="Glycosidases"/>
    <property type="match status" value="1"/>
</dbReference>
<keyword evidence="3 7" id="KW-0378">Hydrolase</keyword>